<dbReference type="Proteomes" id="UP000283458">
    <property type="component" value="Unassembled WGS sequence"/>
</dbReference>
<evidence type="ECO:0000313" key="3">
    <source>
        <dbReference type="EMBL" id="RJF79530.1"/>
    </source>
</evidence>
<dbReference type="GO" id="GO:0007165">
    <property type="term" value="P:signal transduction"/>
    <property type="evidence" value="ECO:0007669"/>
    <property type="project" value="UniProtKB-KW"/>
</dbReference>
<dbReference type="SUPFAM" id="SSF58104">
    <property type="entry name" value="Methyl-accepting chemotaxis protein (MCP) signaling domain"/>
    <property type="match status" value="1"/>
</dbReference>
<dbReference type="AlphaFoldDB" id="A0A418VSS1"/>
<protein>
    <recommendedName>
        <fullName evidence="2">Methyl-accepting transducer domain-containing protein</fullName>
    </recommendedName>
</protein>
<sequence>MDVRQWSDQWAQASQIPAGTAAALRALAAGLADAAAPIEGSFTAVGGALGEALTVMDGVAEDFRCLSALLENADGVNAVTALTRARHDTLELAANAQRMLGFLSDLDQSSVGLEHLLATLSRIIGEITALATNAKVQAAQIRTTSVDFSVFNQEIDRLHGLANSTTQQASDRLTALRAAIATAHQTANQFHADNARDLDAIGARLKASLQELSARRATARDSTRKFSARVSEISARTAQCIMGLQAGDLTRQRLEHIGHALDLLAAMLEPRAGAATDMDWLAALSEERKAALLAAVCDLQAQQYARTTHDFTAQIQGLRGNLQALARDAEAIATDARRLFLNEGGDRSFVGAVAADVDRATQLLNSYRQADERIREQIILVSDGFAAMKRGVTAINSIDADMRIMGLNTTFKCARLGEAGKALGVVAQELRACSRRTEEASRAIAEAIGGATAQASSLNDHSARDHESAAELTACMADSMAALGGLEGEQKRALTGLTARCGKAATLLTKTAQSLTLEQRLDAFGTDLAERLSTIIAIAPHHASVDSVREDVLRMLEGKYTMASERIIHDLFADGDAGPTAQADDVGDVDFF</sequence>
<organism evidence="3 4">
    <name type="scientific">Azospirillum cavernae</name>
    <dbReference type="NCBI Taxonomy" id="2320860"/>
    <lineage>
        <taxon>Bacteria</taxon>
        <taxon>Pseudomonadati</taxon>
        <taxon>Pseudomonadota</taxon>
        <taxon>Alphaproteobacteria</taxon>
        <taxon>Rhodospirillales</taxon>
        <taxon>Azospirillaceae</taxon>
        <taxon>Azospirillum</taxon>
    </lineage>
</organism>
<keyword evidence="4" id="KW-1185">Reference proteome</keyword>
<dbReference type="OrthoDB" id="9816265at2"/>
<gene>
    <name evidence="3" type="ORF">D3877_22485</name>
</gene>
<evidence type="ECO:0000259" key="2">
    <source>
        <dbReference type="PROSITE" id="PS50111"/>
    </source>
</evidence>
<dbReference type="SUPFAM" id="SSF75708">
    <property type="entry name" value="Chemotaxis phosphatase CheZ"/>
    <property type="match status" value="1"/>
</dbReference>
<proteinExistence type="predicted"/>
<name>A0A418VSS1_9PROT</name>
<evidence type="ECO:0000313" key="4">
    <source>
        <dbReference type="Proteomes" id="UP000283458"/>
    </source>
</evidence>
<dbReference type="GO" id="GO:0016020">
    <property type="term" value="C:membrane"/>
    <property type="evidence" value="ECO:0007669"/>
    <property type="project" value="InterPro"/>
</dbReference>
<dbReference type="RefSeq" id="WP_119832986.1">
    <property type="nucleotide sequence ID" value="NZ_QYUL01000003.1"/>
</dbReference>
<dbReference type="EMBL" id="QYUL01000003">
    <property type="protein sequence ID" value="RJF79530.1"/>
    <property type="molecule type" value="Genomic_DNA"/>
</dbReference>
<evidence type="ECO:0000256" key="1">
    <source>
        <dbReference type="PROSITE-ProRule" id="PRU00284"/>
    </source>
</evidence>
<keyword evidence="1" id="KW-0807">Transducer</keyword>
<dbReference type="InterPro" id="IPR004089">
    <property type="entry name" value="MCPsignal_dom"/>
</dbReference>
<dbReference type="Gene3D" id="1.10.287.950">
    <property type="entry name" value="Methyl-accepting chemotaxis protein"/>
    <property type="match status" value="2"/>
</dbReference>
<reference evidence="3 4" key="1">
    <citation type="submission" date="2018-09" db="EMBL/GenBank/DDBJ databases">
        <authorList>
            <person name="Zhu H."/>
        </authorList>
    </citation>
    <scope>NUCLEOTIDE SEQUENCE [LARGE SCALE GENOMIC DNA]</scope>
    <source>
        <strain evidence="3 4">K2W22B-5</strain>
    </source>
</reference>
<accession>A0A418VSS1</accession>
<comment type="caution">
    <text evidence="3">The sequence shown here is derived from an EMBL/GenBank/DDBJ whole genome shotgun (WGS) entry which is preliminary data.</text>
</comment>
<feature type="domain" description="Methyl-accepting transducer" evidence="2">
    <location>
        <begin position="300"/>
        <end position="529"/>
    </location>
</feature>
<dbReference type="PROSITE" id="PS50111">
    <property type="entry name" value="CHEMOTAXIS_TRANSDUC_2"/>
    <property type="match status" value="1"/>
</dbReference>